<sequence length="84" mass="10151">MSQSIYIRLAFWLVKAELKREEKAWKRQVRKEYFSIPWQNPHMLKDIGFESDGRTIGHDEPPKVIAERRIRILKKLAETRETQK</sequence>
<dbReference type="RefSeq" id="WP_022590731.1">
    <property type="nucleotide sequence ID" value="NZ_LK391965.1"/>
</dbReference>
<protein>
    <recommendedName>
        <fullName evidence="3">DUF1127 domain-containing protein</fullName>
    </recommendedName>
</protein>
<dbReference type="Proteomes" id="UP000018211">
    <property type="component" value="Unassembled WGS sequence"/>
</dbReference>
<name>A0AAV2VLV5_9VIBR</name>
<organism evidence="1 2">
    <name type="scientific">Vibrio nigripulchritudo SOn1</name>
    <dbReference type="NCBI Taxonomy" id="1238450"/>
    <lineage>
        <taxon>Bacteria</taxon>
        <taxon>Pseudomonadati</taxon>
        <taxon>Pseudomonadota</taxon>
        <taxon>Gammaproteobacteria</taxon>
        <taxon>Vibrionales</taxon>
        <taxon>Vibrionaceae</taxon>
        <taxon>Vibrio</taxon>
    </lineage>
</organism>
<reference evidence="1 2" key="1">
    <citation type="journal article" date="2013" name="ISME J.">
        <title>Comparative genomics of pathogenic lineages of Vibrio nigripulchritudo identifies virulence-associated traits.</title>
        <authorList>
            <person name="Goudenege D."/>
            <person name="Labreuche Y."/>
            <person name="Krin E."/>
            <person name="Ansquer D."/>
            <person name="Mangenot S."/>
            <person name="Calteau A."/>
            <person name="Medigue C."/>
            <person name="Mazel D."/>
            <person name="Polz M.F."/>
            <person name="Le Roux F."/>
        </authorList>
    </citation>
    <scope>NUCLEOTIDE SEQUENCE [LARGE SCALE GENOMIC DNA]</scope>
    <source>
        <strain evidence="1 2">SOn1</strain>
    </source>
</reference>
<gene>
    <name evidence="1" type="ORF">VIBNISOn1_1530084</name>
</gene>
<accession>A0AAV2VLV5</accession>
<proteinExistence type="predicted"/>
<evidence type="ECO:0000313" key="2">
    <source>
        <dbReference type="Proteomes" id="UP000018211"/>
    </source>
</evidence>
<evidence type="ECO:0008006" key="3">
    <source>
        <dbReference type="Google" id="ProtNLM"/>
    </source>
</evidence>
<dbReference type="AlphaFoldDB" id="A0AAV2VLV5"/>
<dbReference type="EMBL" id="CAOF01000061">
    <property type="protein sequence ID" value="CCO45628.1"/>
    <property type="molecule type" value="Genomic_DNA"/>
</dbReference>
<comment type="caution">
    <text evidence="1">The sequence shown here is derived from an EMBL/GenBank/DDBJ whole genome shotgun (WGS) entry which is preliminary data.</text>
</comment>
<evidence type="ECO:0000313" key="1">
    <source>
        <dbReference type="EMBL" id="CCO45628.1"/>
    </source>
</evidence>